<evidence type="ECO:0008006" key="3">
    <source>
        <dbReference type="Google" id="ProtNLM"/>
    </source>
</evidence>
<dbReference type="EMBL" id="OZ023714">
    <property type="protein sequence ID" value="CAK9863686.1"/>
    <property type="molecule type" value="Genomic_DNA"/>
</dbReference>
<evidence type="ECO:0000313" key="2">
    <source>
        <dbReference type="Proteomes" id="UP001497522"/>
    </source>
</evidence>
<reference evidence="1" key="1">
    <citation type="submission" date="2024-03" db="EMBL/GenBank/DDBJ databases">
        <authorList>
            <consortium name="ELIXIR-Norway"/>
            <consortium name="Elixir Norway"/>
        </authorList>
    </citation>
    <scope>NUCLEOTIDE SEQUENCE</scope>
</reference>
<dbReference type="Proteomes" id="UP001497522">
    <property type="component" value="Chromosome 13"/>
</dbReference>
<name>A0ABP1AMG8_9BRYO</name>
<gene>
    <name evidence="1" type="ORF">CSSPJE1EN2_LOCUS6681</name>
</gene>
<evidence type="ECO:0000313" key="1">
    <source>
        <dbReference type="EMBL" id="CAK9863686.1"/>
    </source>
</evidence>
<keyword evidence="2" id="KW-1185">Reference proteome</keyword>
<sequence>MTSLPTSMLVPTMAGLWSTMTAGTPSSSNFSASQCTDQPLVVDPVQTGAWPRRAKQAQRPNVQRCGHGYLEALRHPP</sequence>
<organism evidence="1 2">
    <name type="scientific">Sphagnum jensenii</name>
    <dbReference type="NCBI Taxonomy" id="128206"/>
    <lineage>
        <taxon>Eukaryota</taxon>
        <taxon>Viridiplantae</taxon>
        <taxon>Streptophyta</taxon>
        <taxon>Embryophyta</taxon>
        <taxon>Bryophyta</taxon>
        <taxon>Sphagnophytina</taxon>
        <taxon>Sphagnopsida</taxon>
        <taxon>Sphagnales</taxon>
        <taxon>Sphagnaceae</taxon>
        <taxon>Sphagnum</taxon>
    </lineage>
</organism>
<accession>A0ABP1AMG8</accession>
<protein>
    <recommendedName>
        <fullName evidence="3">Secreted protein</fullName>
    </recommendedName>
</protein>
<proteinExistence type="predicted"/>